<dbReference type="EMBL" id="JAGRRH010000006">
    <property type="protein sequence ID" value="KAG7368107.1"/>
    <property type="molecule type" value="Genomic_DNA"/>
</dbReference>
<sequence length="109" mass="12500">MAELMFGLGQTKKKKETEQKVRSTKANLKDVLITETVETNVRADQFGREKAEKATRTATRGELKNVLITDTVESDVRKEQHCREKQWTAAGRQQKLNNTNFDMARALFN</sequence>
<dbReference type="AlphaFoldDB" id="A0A9K3KP89"/>
<evidence type="ECO:0000313" key="3">
    <source>
        <dbReference type="EMBL" id="KAG7368107.1"/>
    </source>
</evidence>
<proteinExistence type="predicted"/>
<dbReference type="OrthoDB" id="41228at2759"/>
<accession>A0A9K3KP89</accession>
<dbReference type="Proteomes" id="UP000693970">
    <property type="component" value="Unassembled WGS sequence"/>
</dbReference>
<reference evidence="2" key="2">
    <citation type="submission" date="2021-04" db="EMBL/GenBank/DDBJ databases">
        <authorList>
            <person name="Podell S."/>
        </authorList>
    </citation>
    <scope>NUCLEOTIDE SEQUENCE</scope>
    <source>
        <strain evidence="2">Hildebrandi</strain>
    </source>
</reference>
<feature type="region of interest" description="Disordered" evidence="1">
    <location>
        <begin position="1"/>
        <end position="24"/>
    </location>
</feature>
<evidence type="ECO:0000256" key="1">
    <source>
        <dbReference type="SAM" id="MobiDB-lite"/>
    </source>
</evidence>
<keyword evidence="4" id="KW-1185">Reference proteome</keyword>
<dbReference type="EMBL" id="JAGRRH010000020">
    <property type="protein sequence ID" value="KAG7347468.1"/>
    <property type="molecule type" value="Genomic_DNA"/>
</dbReference>
<evidence type="ECO:0000313" key="2">
    <source>
        <dbReference type="EMBL" id="KAG7347468.1"/>
    </source>
</evidence>
<gene>
    <name evidence="2" type="ORF">IV203_016173</name>
    <name evidence="3" type="ORF">IV203_030850</name>
</gene>
<protein>
    <submittedName>
        <fullName evidence="2">Uncharacterized protein</fullName>
    </submittedName>
</protein>
<reference evidence="2" key="1">
    <citation type="journal article" date="2021" name="Sci. Rep.">
        <title>Diploid genomic architecture of Nitzschia inconspicua, an elite biomass production diatom.</title>
        <authorList>
            <person name="Oliver A."/>
            <person name="Podell S."/>
            <person name="Pinowska A."/>
            <person name="Traller J.C."/>
            <person name="Smith S.R."/>
            <person name="McClure R."/>
            <person name="Beliaev A."/>
            <person name="Bohutskyi P."/>
            <person name="Hill E.A."/>
            <person name="Rabines A."/>
            <person name="Zheng H."/>
            <person name="Allen L.Z."/>
            <person name="Kuo A."/>
            <person name="Grigoriev I.V."/>
            <person name="Allen A.E."/>
            <person name="Hazlebeck D."/>
            <person name="Allen E.E."/>
        </authorList>
    </citation>
    <scope>NUCLEOTIDE SEQUENCE</scope>
    <source>
        <strain evidence="2">Hildebrandi</strain>
    </source>
</reference>
<organism evidence="2 4">
    <name type="scientific">Nitzschia inconspicua</name>
    <dbReference type="NCBI Taxonomy" id="303405"/>
    <lineage>
        <taxon>Eukaryota</taxon>
        <taxon>Sar</taxon>
        <taxon>Stramenopiles</taxon>
        <taxon>Ochrophyta</taxon>
        <taxon>Bacillariophyta</taxon>
        <taxon>Bacillariophyceae</taxon>
        <taxon>Bacillariophycidae</taxon>
        <taxon>Bacillariales</taxon>
        <taxon>Bacillariaceae</taxon>
        <taxon>Nitzschia</taxon>
    </lineage>
</organism>
<name>A0A9K3KP89_9STRA</name>
<comment type="caution">
    <text evidence="2">The sequence shown here is derived from an EMBL/GenBank/DDBJ whole genome shotgun (WGS) entry which is preliminary data.</text>
</comment>
<evidence type="ECO:0000313" key="4">
    <source>
        <dbReference type="Proteomes" id="UP000693970"/>
    </source>
</evidence>